<name>A0A225UBT8_9STRA</name>
<sequence>LSTTMSSLLKLLVSMTAMIFVLPMCLSVELRLFPEQPSTTHRRYKKFKFSSVQVCYSFASCYKNIAVGTAWLNALLGTRFVFYDESECSSNYIRIQDIVAKGSVDFAKVSYAHKLSSFMLTKFTKYATGGMIDICQKENTVVTQVASNNSLESSAFMNV</sequence>
<evidence type="ECO:0000313" key="2">
    <source>
        <dbReference type="Proteomes" id="UP000198211"/>
    </source>
</evidence>
<dbReference type="EMBL" id="NBNE01022229">
    <property type="protein sequence ID" value="OWY90677.1"/>
    <property type="molecule type" value="Genomic_DNA"/>
</dbReference>
<feature type="non-terminal residue" evidence="1">
    <location>
        <position position="1"/>
    </location>
</feature>
<keyword evidence="2" id="KW-1185">Reference proteome</keyword>
<dbReference type="AlphaFoldDB" id="A0A225UBT8"/>
<dbReference type="Proteomes" id="UP000198211">
    <property type="component" value="Unassembled WGS sequence"/>
</dbReference>
<dbReference type="OrthoDB" id="91916at2759"/>
<reference evidence="2" key="1">
    <citation type="submission" date="2017-03" db="EMBL/GenBank/DDBJ databases">
        <title>Phytopthora megakarya and P. palmivora, two closely related causual agents of cacao black pod achieved similar genome size and gene model numbers by different mechanisms.</title>
        <authorList>
            <person name="Ali S."/>
            <person name="Shao J."/>
            <person name="Larry D.J."/>
            <person name="Kronmiller B."/>
            <person name="Shen D."/>
            <person name="Strem M.D."/>
            <person name="Melnick R.L."/>
            <person name="Guiltinan M.J."/>
            <person name="Tyler B.M."/>
            <person name="Meinhardt L.W."/>
            <person name="Bailey B.A."/>
        </authorList>
    </citation>
    <scope>NUCLEOTIDE SEQUENCE [LARGE SCALE GENOMIC DNA]</scope>
    <source>
        <strain evidence="2">zdho120</strain>
    </source>
</reference>
<proteinExistence type="predicted"/>
<accession>A0A225UBT8</accession>
<comment type="caution">
    <text evidence="1">The sequence shown here is derived from an EMBL/GenBank/DDBJ whole genome shotgun (WGS) entry which is preliminary data.</text>
</comment>
<gene>
    <name evidence="1" type="ORF">PHMEG_00041088</name>
</gene>
<evidence type="ECO:0000313" key="1">
    <source>
        <dbReference type="EMBL" id="OWY90677.1"/>
    </source>
</evidence>
<organism evidence="1 2">
    <name type="scientific">Phytophthora megakarya</name>
    <dbReference type="NCBI Taxonomy" id="4795"/>
    <lineage>
        <taxon>Eukaryota</taxon>
        <taxon>Sar</taxon>
        <taxon>Stramenopiles</taxon>
        <taxon>Oomycota</taxon>
        <taxon>Peronosporomycetes</taxon>
        <taxon>Peronosporales</taxon>
        <taxon>Peronosporaceae</taxon>
        <taxon>Phytophthora</taxon>
    </lineage>
</organism>
<protein>
    <submittedName>
        <fullName evidence="1">Uncharacterized protein</fullName>
    </submittedName>
</protein>